<evidence type="ECO:0000259" key="8">
    <source>
        <dbReference type="PROSITE" id="PS52029"/>
    </source>
</evidence>
<keyword evidence="7" id="KW-0472">Membrane</keyword>
<dbReference type="Proteomes" id="UP000596929">
    <property type="component" value="Unassembled WGS sequence"/>
</dbReference>
<dbReference type="PANTHER" id="PTHR30582:SF2">
    <property type="entry name" value="L,D-TRANSPEPTIDASE YCIB-RELATED"/>
    <property type="match status" value="1"/>
</dbReference>
<proteinExistence type="predicted"/>
<dbReference type="CDD" id="cd16913">
    <property type="entry name" value="YkuD_like"/>
    <property type="match status" value="1"/>
</dbReference>
<reference evidence="9 10" key="1">
    <citation type="submission" date="2020-08" db="EMBL/GenBank/DDBJ databases">
        <title>Genome public.</title>
        <authorList>
            <person name="Liu C."/>
            <person name="Sun Q."/>
        </authorList>
    </citation>
    <scope>NUCLEOTIDE SEQUENCE [LARGE SCALE GENOMIC DNA]</scope>
    <source>
        <strain evidence="9 10">NSJ-6</strain>
    </source>
</reference>
<keyword evidence="2" id="KW-0808">Transferase</keyword>
<dbReference type="InterPro" id="IPR050979">
    <property type="entry name" value="LD-transpeptidase"/>
</dbReference>
<sequence length="397" mass="45602">MDFKKSRITILKILISVVFLFLLTLPVNYYINYNYSKTLNTFYSEFNQCNFDDAKETLSDNSFILKLKKKVMTTEVSKYFTSIITTLCNELKNNNIASDQAVAVFKEIKSYDILDESLDKLILTLDQNYISEDSSLYKSYLDLALEKYNAGEFSEAINMFSKIPYSQLEYYNTAQDYIEICKSSYKQALFEEADKLASEDYYTKAIDLLSSADTSILSSNDKDIENKISSIEIARDEYLATDYYIDNAQTTSTSLLQNLNTETINTLNIESNTPYFVYVNLNAQKTYVYGGSSNNWTLEKEFDCSTGIESEATPKGVYTVTGRGDWFYSDQYEQGGKYWVQFWGDYLFHSLPYDESQSTIVDYTLGVPASHGCIRLAVEDSKWLFDNMPDDTKVIIN</sequence>
<evidence type="ECO:0000256" key="3">
    <source>
        <dbReference type="ARBA" id="ARBA00022960"/>
    </source>
</evidence>
<feature type="active site" description="Proton donor/acceptor" evidence="6">
    <location>
        <position position="349"/>
    </location>
</feature>
<gene>
    <name evidence="9" type="ORF">H8S20_13335</name>
</gene>
<comment type="pathway">
    <text evidence="1 6">Cell wall biogenesis; peptidoglycan biosynthesis.</text>
</comment>
<evidence type="ECO:0000256" key="2">
    <source>
        <dbReference type="ARBA" id="ARBA00022679"/>
    </source>
</evidence>
<dbReference type="SUPFAM" id="SSF141523">
    <property type="entry name" value="L,D-transpeptidase catalytic domain-like"/>
    <property type="match status" value="1"/>
</dbReference>
<name>A0ABR7DEK2_9CLOT</name>
<evidence type="ECO:0000313" key="9">
    <source>
        <dbReference type="EMBL" id="MBC5629860.1"/>
    </source>
</evidence>
<dbReference type="InterPro" id="IPR038063">
    <property type="entry name" value="Transpep_catalytic_dom"/>
</dbReference>
<keyword evidence="3 6" id="KW-0133">Cell shape</keyword>
<accession>A0ABR7DEK2</accession>
<keyword evidence="10" id="KW-1185">Reference proteome</keyword>
<dbReference type="PROSITE" id="PS52029">
    <property type="entry name" value="LD_TPASE"/>
    <property type="match status" value="1"/>
</dbReference>
<keyword evidence="5 6" id="KW-0961">Cell wall biogenesis/degradation</keyword>
<keyword evidence="7" id="KW-1133">Transmembrane helix</keyword>
<dbReference type="InterPro" id="IPR005490">
    <property type="entry name" value="LD_TPept_cat_dom"/>
</dbReference>
<evidence type="ECO:0000256" key="1">
    <source>
        <dbReference type="ARBA" id="ARBA00004752"/>
    </source>
</evidence>
<evidence type="ECO:0000256" key="5">
    <source>
        <dbReference type="ARBA" id="ARBA00023316"/>
    </source>
</evidence>
<dbReference type="PANTHER" id="PTHR30582">
    <property type="entry name" value="L,D-TRANSPEPTIDASE"/>
    <property type="match status" value="1"/>
</dbReference>
<dbReference type="EMBL" id="JACOOO010000031">
    <property type="protein sequence ID" value="MBC5629860.1"/>
    <property type="molecule type" value="Genomic_DNA"/>
</dbReference>
<keyword evidence="7" id="KW-0812">Transmembrane</keyword>
<comment type="caution">
    <text evidence="9">The sequence shown here is derived from an EMBL/GenBank/DDBJ whole genome shotgun (WGS) entry which is preliminary data.</text>
</comment>
<evidence type="ECO:0000256" key="4">
    <source>
        <dbReference type="ARBA" id="ARBA00022984"/>
    </source>
</evidence>
<dbReference type="Pfam" id="PF03734">
    <property type="entry name" value="YkuD"/>
    <property type="match status" value="1"/>
</dbReference>
<feature type="transmembrane region" description="Helical" evidence="7">
    <location>
        <begin position="12"/>
        <end position="31"/>
    </location>
</feature>
<evidence type="ECO:0000256" key="6">
    <source>
        <dbReference type="PROSITE-ProRule" id="PRU01373"/>
    </source>
</evidence>
<keyword evidence="4 6" id="KW-0573">Peptidoglycan synthesis</keyword>
<evidence type="ECO:0000256" key="7">
    <source>
        <dbReference type="SAM" id="Phobius"/>
    </source>
</evidence>
<feature type="active site" description="Nucleophile" evidence="6">
    <location>
        <position position="373"/>
    </location>
</feature>
<feature type="domain" description="L,D-TPase catalytic" evidence="8">
    <location>
        <begin position="275"/>
        <end position="397"/>
    </location>
</feature>
<organism evidence="9 10">
    <name type="scientific">Clostridium hominis</name>
    <dbReference type="NCBI Taxonomy" id="2763036"/>
    <lineage>
        <taxon>Bacteria</taxon>
        <taxon>Bacillati</taxon>
        <taxon>Bacillota</taxon>
        <taxon>Clostridia</taxon>
        <taxon>Eubacteriales</taxon>
        <taxon>Clostridiaceae</taxon>
        <taxon>Clostridium</taxon>
    </lineage>
</organism>
<evidence type="ECO:0000313" key="10">
    <source>
        <dbReference type="Proteomes" id="UP000596929"/>
    </source>
</evidence>
<dbReference type="Gene3D" id="2.40.440.10">
    <property type="entry name" value="L,D-transpeptidase catalytic domain-like"/>
    <property type="match status" value="1"/>
</dbReference>
<protein>
    <submittedName>
        <fullName evidence="9">L,D-transpeptidase</fullName>
    </submittedName>
</protein>
<dbReference type="RefSeq" id="WP_186860441.1">
    <property type="nucleotide sequence ID" value="NZ_JACOOO010000031.1"/>
</dbReference>